<comment type="caution">
    <text evidence="1">The sequence shown here is derived from an EMBL/GenBank/DDBJ whole genome shotgun (WGS) entry which is preliminary data.</text>
</comment>
<dbReference type="EMBL" id="MKIO01000041">
    <property type="protein sequence ID" value="OLP52886.1"/>
    <property type="molecule type" value="Genomic_DNA"/>
</dbReference>
<evidence type="ECO:0000313" key="1">
    <source>
        <dbReference type="EMBL" id="OLP52886.1"/>
    </source>
</evidence>
<dbReference type="Proteomes" id="UP000186143">
    <property type="component" value="Unassembled WGS sequence"/>
</dbReference>
<sequence>MSSDVYSARLSRNLVRSSASTYKDNVNRRTGAGIPSRSAEGDLSVFRFSAFPDFNLEHRAVCSLRSRAAGDDRPRLARPIVRFLAGALRPAFLTLRPL</sequence>
<protein>
    <submittedName>
        <fullName evidence="1">Uncharacterized protein</fullName>
    </submittedName>
</protein>
<name>A0A1Q9AD84_9HYPH</name>
<dbReference type="AlphaFoldDB" id="A0A1Q9AD84"/>
<evidence type="ECO:0000313" key="2">
    <source>
        <dbReference type="Proteomes" id="UP000186143"/>
    </source>
</evidence>
<organism evidence="1 2">
    <name type="scientific">Xaviernesmea rhizosphaerae</name>
    <dbReference type="NCBI Taxonomy" id="1672749"/>
    <lineage>
        <taxon>Bacteria</taxon>
        <taxon>Pseudomonadati</taxon>
        <taxon>Pseudomonadota</taxon>
        <taxon>Alphaproteobacteria</taxon>
        <taxon>Hyphomicrobiales</taxon>
        <taxon>Rhizobiaceae</taxon>
        <taxon>Rhizobium/Agrobacterium group</taxon>
        <taxon>Xaviernesmea</taxon>
    </lineage>
</organism>
<gene>
    <name evidence="1" type="ORF">BJF92_17660</name>
</gene>
<accession>A0A1Q9AD84</accession>
<reference evidence="1 2" key="1">
    <citation type="submission" date="2016-09" db="EMBL/GenBank/DDBJ databases">
        <title>Rhizobium sp. nov., a novel species isolated from the rice rhizosphere.</title>
        <authorList>
            <person name="Zhao J."/>
            <person name="Zhang X."/>
        </authorList>
    </citation>
    <scope>NUCLEOTIDE SEQUENCE [LARGE SCALE GENOMIC DNA]</scope>
    <source>
        <strain evidence="1 2">MH17</strain>
    </source>
</reference>
<proteinExistence type="predicted"/>